<dbReference type="InterPro" id="IPR036188">
    <property type="entry name" value="FAD/NAD-bd_sf"/>
</dbReference>
<accession>A0A2W4WUE2</accession>
<dbReference type="PRINTS" id="PR00420">
    <property type="entry name" value="RNGMNOXGNASE"/>
</dbReference>
<dbReference type="Gene3D" id="3.50.50.60">
    <property type="entry name" value="FAD/NAD(P)-binding domain"/>
    <property type="match status" value="1"/>
</dbReference>
<name>A0A2W4WUE2_9CYAN</name>
<gene>
    <name evidence="2" type="ORF">DCF15_17560</name>
</gene>
<evidence type="ECO:0000313" key="2">
    <source>
        <dbReference type="EMBL" id="PZO48764.1"/>
    </source>
</evidence>
<protein>
    <submittedName>
        <fullName evidence="2">Dehydrogenase</fullName>
    </submittedName>
</protein>
<comment type="caution">
    <text evidence="2">The sequence shown here is derived from an EMBL/GenBank/DDBJ whole genome shotgun (WGS) entry which is preliminary data.</text>
</comment>
<evidence type="ECO:0000259" key="1">
    <source>
        <dbReference type="Pfam" id="PF01266"/>
    </source>
</evidence>
<organism evidence="2 3">
    <name type="scientific">Phormidesmis priestleyi</name>
    <dbReference type="NCBI Taxonomy" id="268141"/>
    <lineage>
        <taxon>Bacteria</taxon>
        <taxon>Bacillati</taxon>
        <taxon>Cyanobacteriota</taxon>
        <taxon>Cyanophyceae</taxon>
        <taxon>Leptolyngbyales</taxon>
        <taxon>Leptolyngbyaceae</taxon>
        <taxon>Phormidesmis</taxon>
    </lineage>
</organism>
<feature type="domain" description="FAD dependent oxidoreductase" evidence="1">
    <location>
        <begin position="3"/>
        <end position="85"/>
    </location>
</feature>
<dbReference type="InterPro" id="IPR050407">
    <property type="entry name" value="Geranylgeranyl_reductase"/>
</dbReference>
<dbReference type="PANTHER" id="PTHR42685">
    <property type="entry name" value="GERANYLGERANYL DIPHOSPHATE REDUCTASE"/>
    <property type="match status" value="1"/>
</dbReference>
<dbReference type="InterPro" id="IPR011777">
    <property type="entry name" value="Geranylgeranyl_Rdtase_fam"/>
</dbReference>
<dbReference type="Pfam" id="PF01266">
    <property type="entry name" value="DAO"/>
    <property type="match status" value="1"/>
</dbReference>
<dbReference type="EMBL" id="QBMP01000229">
    <property type="protein sequence ID" value="PZO48764.1"/>
    <property type="molecule type" value="Genomic_DNA"/>
</dbReference>
<reference evidence="3" key="1">
    <citation type="submission" date="2018-04" db="EMBL/GenBank/DDBJ databases">
        <authorList>
            <person name="Cornet L."/>
        </authorList>
    </citation>
    <scope>NUCLEOTIDE SEQUENCE [LARGE SCALE GENOMIC DNA]</scope>
</reference>
<evidence type="ECO:0000313" key="3">
    <source>
        <dbReference type="Proteomes" id="UP000249794"/>
    </source>
</evidence>
<dbReference type="InterPro" id="IPR006076">
    <property type="entry name" value="FAD-dep_OxRdtase"/>
</dbReference>
<dbReference type="SUPFAM" id="SSF51905">
    <property type="entry name" value="FAD/NAD(P)-binding domain"/>
    <property type="match status" value="1"/>
</dbReference>
<reference evidence="2 3" key="2">
    <citation type="submission" date="2018-06" db="EMBL/GenBank/DDBJ databases">
        <title>Metagenomic assembly of (sub)arctic Cyanobacteria and their associated microbiome from non-axenic cultures.</title>
        <authorList>
            <person name="Baurain D."/>
        </authorList>
    </citation>
    <scope>NUCLEOTIDE SEQUENCE [LARGE SCALE GENOMIC DNA]</scope>
    <source>
        <strain evidence="2">ULC027bin1</strain>
    </source>
</reference>
<proteinExistence type="predicted"/>
<dbReference type="NCBIfam" id="TIGR02032">
    <property type="entry name" value="GG-red-SF"/>
    <property type="match status" value="1"/>
</dbReference>
<sequence>MFDCIVVGGGPAGSAAAYHLAKAGREVLLLERALLPRYKPCSGAVSPIVAQWFDFDFAPAIDRYVKAVRYTWKLEDAVDAELETEPIWSVRRDVFDQFLIDQAKAKGAQVKDGTVVIGVDFQGDTWQVKTAGHTFMSRYLIAADGAKGPTADWLGFKPHKVREAGVLEIKTDSAVENGAFCFEFGLVKNGCLWSFAKQQGYSIGATSFVGASLQNARPVLDRYGQTFSDCPGEFYTHPLKLWDGNYDLHREKSLVVGEAAAIVDPLTAEGIRPAMYSGMIAAQSIDQALAGDADALARYTQTIHESWGADMQWAQRIANVFFRVPKIGYRVGIKRPSATKRLGQILAGEVSYADIANRVIKRLGTSFIPGMK</sequence>
<dbReference type="PANTHER" id="PTHR42685:SF22">
    <property type="entry name" value="CONDITIONED MEDIUM FACTOR RECEPTOR 1"/>
    <property type="match status" value="1"/>
</dbReference>
<dbReference type="AlphaFoldDB" id="A0A2W4WUE2"/>
<dbReference type="GO" id="GO:0016628">
    <property type="term" value="F:oxidoreductase activity, acting on the CH-CH group of donors, NAD or NADP as acceptor"/>
    <property type="evidence" value="ECO:0007669"/>
    <property type="project" value="InterPro"/>
</dbReference>
<dbReference type="Proteomes" id="UP000249794">
    <property type="component" value="Unassembled WGS sequence"/>
</dbReference>